<reference evidence="2 3" key="1">
    <citation type="journal article" date="2017" name="Front. Microbiol.">
        <title>New Insights into the Diversity of the Genus Faecalibacterium.</title>
        <authorList>
            <person name="Benevides L."/>
            <person name="Burman S."/>
            <person name="Martin R."/>
            <person name="Robert V."/>
            <person name="Thomas M."/>
            <person name="Miquel S."/>
            <person name="Chain F."/>
            <person name="Sokol H."/>
            <person name="Bermudez-Humaran L.G."/>
            <person name="Morrison M."/>
            <person name="Langella P."/>
            <person name="Azevedo V.A."/>
            <person name="Chatel J.M."/>
            <person name="Soares S."/>
        </authorList>
    </citation>
    <scope>NUCLEOTIDE SEQUENCE [LARGE SCALE GENOMIC DNA]</scope>
    <source>
        <strain evidence="3">CNCM I-4540</strain>
    </source>
</reference>
<sequence length="98" mass="11057">MLSAYALSMNSGSYSLFCKKEKPAGFSFLLFHEKDRKEKLLQLHFVRQPFPFLSPFGDIFPRPGQILPAPGRNVTTGDKERNRCHASDKKGNSGIAQR</sequence>
<evidence type="ECO:0000256" key="1">
    <source>
        <dbReference type="SAM" id="MobiDB-lite"/>
    </source>
</evidence>
<organism evidence="2 3">
    <name type="scientific">Faecalibacterium langellae</name>
    <dbReference type="NCBI Taxonomy" id="3435293"/>
    <lineage>
        <taxon>Bacteria</taxon>
        <taxon>Bacillati</taxon>
        <taxon>Bacillota</taxon>
        <taxon>Clostridia</taxon>
        <taxon>Eubacteriales</taxon>
        <taxon>Oscillospiraceae</taxon>
        <taxon>Faecalibacterium</taxon>
    </lineage>
</organism>
<feature type="region of interest" description="Disordered" evidence="1">
    <location>
        <begin position="68"/>
        <end position="98"/>
    </location>
</feature>
<gene>
    <name evidence="2" type="ORF">CGS46_01570</name>
</gene>
<feature type="compositionally biased region" description="Basic and acidic residues" evidence="1">
    <location>
        <begin position="77"/>
        <end position="91"/>
    </location>
</feature>
<dbReference type="EMBL" id="NMTQ01000011">
    <property type="protein sequence ID" value="PDX59624.1"/>
    <property type="molecule type" value="Genomic_DNA"/>
</dbReference>
<proteinExistence type="predicted"/>
<accession>A0A2A6ZE97</accession>
<keyword evidence="3" id="KW-1185">Reference proteome</keyword>
<name>A0A2A6ZE97_9FIRM</name>
<protein>
    <submittedName>
        <fullName evidence="2">Uncharacterized protein</fullName>
    </submittedName>
</protein>
<dbReference type="Proteomes" id="UP000220752">
    <property type="component" value="Unassembled WGS sequence"/>
</dbReference>
<evidence type="ECO:0000313" key="2">
    <source>
        <dbReference type="EMBL" id="PDX59624.1"/>
    </source>
</evidence>
<dbReference type="AlphaFoldDB" id="A0A2A6ZE97"/>
<evidence type="ECO:0000313" key="3">
    <source>
        <dbReference type="Proteomes" id="UP000220752"/>
    </source>
</evidence>
<comment type="caution">
    <text evidence="2">The sequence shown here is derived from an EMBL/GenBank/DDBJ whole genome shotgun (WGS) entry which is preliminary data.</text>
</comment>